<evidence type="ECO:0000313" key="3">
    <source>
        <dbReference type="Proteomes" id="UP000504638"/>
    </source>
</evidence>
<reference evidence="4" key="2">
    <citation type="submission" date="2020-04" db="EMBL/GenBank/DDBJ databases">
        <authorList>
            <consortium name="NCBI Genome Project"/>
        </authorList>
    </citation>
    <scope>NUCLEOTIDE SEQUENCE</scope>
    <source>
        <strain evidence="4">CBS 781.70</strain>
    </source>
</reference>
<organism evidence="2">
    <name type="scientific">Eremomyces bilateralis CBS 781.70</name>
    <dbReference type="NCBI Taxonomy" id="1392243"/>
    <lineage>
        <taxon>Eukaryota</taxon>
        <taxon>Fungi</taxon>
        <taxon>Dikarya</taxon>
        <taxon>Ascomycota</taxon>
        <taxon>Pezizomycotina</taxon>
        <taxon>Dothideomycetes</taxon>
        <taxon>Dothideomycetes incertae sedis</taxon>
        <taxon>Eremomycetales</taxon>
        <taxon>Eremomycetaceae</taxon>
        <taxon>Eremomyces</taxon>
    </lineage>
</organism>
<evidence type="ECO:0000313" key="4">
    <source>
        <dbReference type="RefSeq" id="XP_033531722.1"/>
    </source>
</evidence>
<name>A0A6G1FWM8_9PEZI</name>
<protein>
    <submittedName>
        <fullName evidence="2 4">Uncharacterized protein</fullName>
    </submittedName>
</protein>
<feature type="region of interest" description="Disordered" evidence="1">
    <location>
        <begin position="107"/>
        <end position="133"/>
    </location>
</feature>
<dbReference type="RefSeq" id="XP_033531722.1">
    <property type="nucleotide sequence ID" value="XM_033673837.1"/>
</dbReference>
<accession>A0A6G1FWM8</accession>
<dbReference type="GeneID" id="54414407"/>
<dbReference type="Proteomes" id="UP000504638">
    <property type="component" value="Unplaced"/>
</dbReference>
<keyword evidence="3" id="KW-1185">Reference proteome</keyword>
<gene>
    <name evidence="2 4" type="ORF">P152DRAFT_139588</name>
</gene>
<reference evidence="2 4" key="1">
    <citation type="submission" date="2020-01" db="EMBL/GenBank/DDBJ databases">
        <authorList>
            <consortium name="DOE Joint Genome Institute"/>
            <person name="Haridas S."/>
            <person name="Albert R."/>
            <person name="Binder M."/>
            <person name="Bloem J."/>
            <person name="Labutti K."/>
            <person name="Salamov A."/>
            <person name="Andreopoulos B."/>
            <person name="Baker S.E."/>
            <person name="Barry K."/>
            <person name="Bills G."/>
            <person name="Bluhm B.H."/>
            <person name="Cannon C."/>
            <person name="Castanera R."/>
            <person name="Culley D.E."/>
            <person name="Daum C."/>
            <person name="Ezra D."/>
            <person name="Gonzalez J.B."/>
            <person name="Henrissat B."/>
            <person name="Kuo A."/>
            <person name="Liang C."/>
            <person name="Lipzen A."/>
            <person name="Lutzoni F."/>
            <person name="Magnuson J."/>
            <person name="Mondo S."/>
            <person name="Nolan M."/>
            <person name="Ohm R."/>
            <person name="Pangilinan J."/>
            <person name="Park H.-J."/>
            <person name="Ramirez L."/>
            <person name="Alfaro M."/>
            <person name="Sun H."/>
            <person name="Tritt A."/>
            <person name="Yoshinaga Y."/>
            <person name="Zwiers L.-H."/>
            <person name="Turgeon B.G."/>
            <person name="Goodwin S.B."/>
            <person name="Spatafora J.W."/>
            <person name="Crous P.W."/>
            <person name="Grigoriev I.V."/>
        </authorList>
    </citation>
    <scope>NUCLEOTIDE SEQUENCE</scope>
    <source>
        <strain evidence="2 4">CBS 781.70</strain>
    </source>
</reference>
<evidence type="ECO:0000256" key="1">
    <source>
        <dbReference type="SAM" id="MobiDB-lite"/>
    </source>
</evidence>
<proteinExistence type="predicted"/>
<reference evidence="4" key="3">
    <citation type="submission" date="2025-04" db="UniProtKB">
        <authorList>
            <consortium name="RefSeq"/>
        </authorList>
    </citation>
    <scope>IDENTIFICATION</scope>
    <source>
        <strain evidence="4">CBS 781.70</strain>
    </source>
</reference>
<evidence type="ECO:0000313" key="2">
    <source>
        <dbReference type="EMBL" id="KAF1810091.1"/>
    </source>
</evidence>
<dbReference type="EMBL" id="ML975168">
    <property type="protein sequence ID" value="KAF1810091.1"/>
    <property type="molecule type" value="Genomic_DNA"/>
</dbReference>
<dbReference type="AlphaFoldDB" id="A0A6G1FWM8"/>
<feature type="compositionally biased region" description="Polar residues" evidence="1">
    <location>
        <begin position="107"/>
        <end position="124"/>
    </location>
</feature>
<sequence>MHLHSPAAQHHVTFNSDHARLFLALLLGNHTVRRQYIAYITGVPYTLPSIHVHTGTWLHISPCGCFLFLDIRYPSEQPFPPFSSSSDTNRNDRLIPTVLLRANPSWTKPSSASSLPSYPIQSPNAAGRRACNTAQRDRFSHKVPYHTIPMA</sequence>